<reference evidence="3 4" key="1">
    <citation type="submission" date="2019-05" db="EMBL/GenBank/DDBJ databases">
        <title>Another draft genome of Portunus trituberculatus and its Hox gene families provides insights of decapod evolution.</title>
        <authorList>
            <person name="Jeong J.-H."/>
            <person name="Song I."/>
            <person name="Kim S."/>
            <person name="Choi T."/>
            <person name="Kim D."/>
            <person name="Ryu S."/>
            <person name="Kim W."/>
        </authorList>
    </citation>
    <scope>NUCLEOTIDE SEQUENCE [LARGE SCALE GENOMIC DNA]</scope>
    <source>
        <tissue evidence="3">Muscle</tissue>
    </source>
</reference>
<evidence type="ECO:0000313" key="4">
    <source>
        <dbReference type="Proteomes" id="UP000324222"/>
    </source>
</evidence>
<organism evidence="3 4">
    <name type="scientific">Portunus trituberculatus</name>
    <name type="common">Swimming crab</name>
    <name type="synonym">Neptunus trituberculatus</name>
    <dbReference type="NCBI Taxonomy" id="210409"/>
    <lineage>
        <taxon>Eukaryota</taxon>
        <taxon>Metazoa</taxon>
        <taxon>Ecdysozoa</taxon>
        <taxon>Arthropoda</taxon>
        <taxon>Crustacea</taxon>
        <taxon>Multicrustacea</taxon>
        <taxon>Malacostraca</taxon>
        <taxon>Eumalacostraca</taxon>
        <taxon>Eucarida</taxon>
        <taxon>Decapoda</taxon>
        <taxon>Pleocyemata</taxon>
        <taxon>Brachyura</taxon>
        <taxon>Eubrachyura</taxon>
        <taxon>Portunoidea</taxon>
        <taxon>Portunidae</taxon>
        <taxon>Portuninae</taxon>
        <taxon>Portunus</taxon>
    </lineage>
</organism>
<evidence type="ECO:0000256" key="2">
    <source>
        <dbReference type="SAM" id="Phobius"/>
    </source>
</evidence>
<keyword evidence="2" id="KW-1133">Transmembrane helix</keyword>
<evidence type="ECO:0000313" key="3">
    <source>
        <dbReference type="EMBL" id="MPC36733.1"/>
    </source>
</evidence>
<evidence type="ECO:0000256" key="1">
    <source>
        <dbReference type="SAM" id="MobiDB-lite"/>
    </source>
</evidence>
<accession>A0A5B7EV28</accession>
<keyword evidence="2" id="KW-0812">Transmembrane</keyword>
<feature type="region of interest" description="Disordered" evidence="1">
    <location>
        <begin position="44"/>
        <end position="69"/>
    </location>
</feature>
<comment type="caution">
    <text evidence="3">The sequence shown here is derived from an EMBL/GenBank/DDBJ whole genome shotgun (WGS) entry which is preliminary data.</text>
</comment>
<proteinExistence type="predicted"/>
<feature type="transmembrane region" description="Helical" evidence="2">
    <location>
        <begin position="74"/>
        <end position="97"/>
    </location>
</feature>
<keyword evidence="2" id="KW-0472">Membrane</keyword>
<feature type="compositionally biased region" description="Low complexity" evidence="1">
    <location>
        <begin position="44"/>
        <end position="55"/>
    </location>
</feature>
<keyword evidence="4" id="KW-1185">Reference proteome</keyword>
<dbReference type="AlphaFoldDB" id="A0A5B7EV28"/>
<sequence>MTYCEGSYVSRLEEASEKSCQIPPLAPGPIRGNEFWRFTANMASTTTTGGTSGDKNNGDDGKDKSRRGKRVEKAGVTAFISCLITFIYCLLVCFVHVF</sequence>
<name>A0A5B7EV28_PORTR</name>
<dbReference type="EMBL" id="VSRR010003593">
    <property type="protein sequence ID" value="MPC36733.1"/>
    <property type="molecule type" value="Genomic_DNA"/>
</dbReference>
<dbReference type="Proteomes" id="UP000324222">
    <property type="component" value="Unassembled WGS sequence"/>
</dbReference>
<protein>
    <submittedName>
        <fullName evidence="3">Uncharacterized protein</fullName>
    </submittedName>
</protein>
<gene>
    <name evidence="3" type="ORF">E2C01_030202</name>
</gene>